<gene>
    <name evidence="2" type="ORF">SDC9_114360</name>
</gene>
<reference evidence="2" key="1">
    <citation type="submission" date="2019-08" db="EMBL/GenBank/DDBJ databases">
        <authorList>
            <person name="Kucharzyk K."/>
            <person name="Murdoch R.W."/>
            <person name="Higgins S."/>
            <person name="Loffler F."/>
        </authorList>
    </citation>
    <scope>NUCLEOTIDE SEQUENCE</scope>
</reference>
<comment type="caution">
    <text evidence="2">The sequence shown here is derived from an EMBL/GenBank/DDBJ whole genome shotgun (WGS) entry which is preliminary data.</text>
</comment>
<evidence type="ECO:0000256" key="1">
    <source>
        <dbReference type="SAM" id="Phobius"/>
    </source>
</evidence>
<dbReference type="AlphaFoldDB" id="A0A645BQP0"/>
<feature type="transmembrane region" description="Helical" evidence="1">
    <location>
        <begin position="6"/>
        <end position="23"/>
    </location>
</feature>
<name>A0A645BQP0_9ZZZZ</name>
<keyword evidence="1" id="KW-0812">Transmembrane</keyword>
<sequence>MPEDTWTAYFTQVFFLVAVFILFKNEIGKTLVLVKEKVIDRKK</sequence>
<protein>
    <submittedName>
        <fullName evidence="2">Uncharacterized protein</fullName>
    </submittedName>
</protein>
<organism evidence="2">
    <name type="scientific">bioreactor metagenome</name>
    <dbReference type="NCBI Taxonomy" id="1076179"/>
    <lineage>
        <taxon>unclassified sequences</taxon>
        <taxon>metagenomes</taxon>
        <taxon>ecological metagenomes</taxon>
    </lineage>
</organism>
<keyword evidence="1" id="KW-1133">Transmembrane helix</keyword>
<keyword evidence="1" id="KW-0472">Membrane</keyword>
<evidence type="ECO:0000313" key="2">
    <source>
        <dbReference type="EMBL" id="MPM67438.1"/>
    </source>
</evidence>
<accession>A0A645BQP0</accession>
<dbReference type="EMBL" id="VSSQ01021690">
    <property type="protein sequence ID" value="MPM67438.1"/>
    <property type="molecule type" value="Genomic_DNA"/>
</dbReference>
<proteinExistence type="predicted"/>